<dbReference type="HOGENOM" id="CLU_756675_0_0_1"/>
<dbReference type="PRINTS" id="PR00320">
    <property type="entry name" value="GPROTEINBRPT"/>
</dbReference>
<dbReference type="RefSeq" id="XP_013236723.1">
    <property type="nucleotide sequence ID" value="XM_013381269.1"/>
</dbReference>
<dbReference type="PROSITE" id="PS50082">
    <property type="entry name" value="WD_REPEATS_2"/>
    <property type="match status" value="2"/>
</dbReference>
<keyword evidence="5" id="KW-0804">Transcription</keyword>
<evidence type="ECO:0000256" key="4">
    <source>
        <dbReference type="ARBA" id="ARBA00023015"/>
    </source>
</evidence>
<proteinExistence type="inferred from homology"/>
<dbReference type="InterPro" id="IPR019775">
    <property type="entry name" value="WD40_repeat_CS"/>
</dbReference>
<feature type="repeat" description="WD" evidence="6">
    <location>
        <begin position="52"/>
        <end position="86"/>
    </location>
</feature>
<keyword evidence="8" id="KW-1185">Reference proteome</keyword>
<evidence type="ECO:0000256" key="3">
    <source>
        <dbReference type="ARBA" id="ARBA00022737"/>
    </source>
</evidence>
<dbReference type="InterPro" id="IPR036322">
    <property type="entry name" value="WD40_repeat_dom_sf"/>
</dbReference>
<dbReference type="Gene3D" id="2.130.10.10">
    <property type="entry name" value="YVTN repeat-like/Quinoprotein amine dehydrogenase"/>
    <property type="match status" value="1"/>
</dbReference>
<comment type="caution">
    <text evidence="7">The sequence shown here is derived from an EMBL/GenBank/DDBJ whole genome shotgun (WGS) entry which is preliminary data.</text>
</comment>
<name>A0A098VNA8_9MICR</name>
<keyword evidence="2 6" id="KW-0853">WD repeat</keyword>
<evidence type="ECO:0000256" key="2">
    <source>
        <dbReference type="ARBA" id="ARBA00022574"/>
    </source>
</evidence>
<dbReference type="GeneID" id="25260829"/>
<dbReference type="Proteomes" id="UP000029725">
    <property type="component" value="Unassembled WGS sequence"/>
</dbReference>
<keyword evidence="4" id="KW-0805">Transcription regulation</keyword>
<protein>
    <submittedName>
        <fullName evidence="7">Uncharacterized protein</fullName>
    </submittedName>
</protein>
<dbReference type="PANTHER" id="PTHR10253">
    <property type="entry name" value="POLYCOMB PROTEIN"/>
    <property type="match status" value="1"/>
</dbReference>
<dbReference type="VEuPathDB" id="MicrosporidiaDB:DI09_79p20"/>
<dbReference type="InterPro" id="IPR051243">
    <property type="entry name" value="PcG_WD-repeat"/>
</dbReference>
<feature type="repeat" description="WD" evidence="6">
    <location>
        <begin position="6"/>
        <end position="48"/>
    </location>
</feature>
<dbReference type="InterPro" id="IPR015943">
    <property type="entry name" value="WD40/YVTN_repeat-like_dom_sf"/>
</dbReference>
<dbReference type="EMBL" id="JMKJ01000589">
    <property type="protein sequence ID" value="KGG50279.1"/>
    <property type="molecule type" value="Genomic_DNA"/>
</dbReference>
<dbReference type="InterPro" id="IPR001680">
    <property type="entry name" value="WD40_rpt"/>
</dbReference>
<organism evidence="7 8">
    <name type="scientific">Mitosporidium daphniae</name>
    <dbReference type="NCBI Taxonomy" id="1485682"/>
    <lineage>
        <taxon>Eukaryota</taxon>
        <taxon>Fungi</taxon>
        <taxon>Fungi incertae sedis</taxon>
        <taxon>Microsporidia</taxon>
        <taxon>Mitosporidium</taxon>
    </lineage>
</organism>
<evidence type="ECO:0000256" key="1">
    <source>
        <dbReference type="ARBA" id="ARBA00008075"/>
    </source>
</evidence>
<comment type="similarity">
    <text evidence="1">Belongs to the WD repeat ESC family.</text>
</comment>
<gene>
    <name evidence="7" type="ORF">DI09_79p20</name>
</gene>
<dbReference type="InterPro" id="IPR020472">
    <property type="entry name" value="WD40_PAC1"/>
</dbReference>
<dbReference type="OrthoDB" id="1367865at2759"/>
<dbReference type="SMART" id="SM00320">
    <property type="entry name" value="WD40"/>
    <property type="match status" value="5"/>
</dbReference>
<reference evidence="7 8" key="1">
    <citation type="submission" date="2014-04" db="EMBL/GenBank/DDBJ databases">
        <title>A new species of microsporidia sheds light on the evolution of extreme parasitism.</title>
        <authorList>
            <person name="Haag K.L."/>
            <person name="James T.Y."/>
            <person name="Larsson R."/>
            <person name="Schaer T.M."/>
            <person name="Refardt D."/>
            <person name="Pombert J.-F."/>
            <person name="Ebert D."/>
        </authorList>
    </citation>
    <scope>NUCLEOTIDE SEQUENCE [LARGE SCALE GENOMIC DNA]</scope>
    <source>
        <strain evidence="7 8">UGP3</strain>
        <tissue evidence="7">Spores</tissue>
    </source>
</reference>
<dbReference type="SUPFAM" id="SSF50978">
    <property type="entry name" value="WD40 repeat-like"/>
    <property type="match status" value="1"/>
</dbReference>
<dbReference type="AlphaFoldDB" id="A0A098VNA8"/>
<dbReference type="Pfam" id="PF00400">
    <property type="entry name" value="WD40"/>
    <property type="match status" value="2"/>
</dbReference>
<sequence>MKLMSLVGHGDAINDLCRHPILPDVIFSASKDKTLRCWNITTGQLLAVFGGHAGHIDQVLTCDANAEGTLLLSGGMDRYVKIWDISFILSERGKPHSTRREEFPLFSNNQIHVSYVDCVKWLGDICVSKGISKHIRFWHPDSGPCVEECAKPSNESRREPMGNLFHIQASKIIACEKRPSPMTMVASATLPKSNTLWYIPFSISASFLVAGTDSGSVILWKIRDLITKRLLFEDQDENGSSSYDEEHEELDEEAPSTMPNFEIYFPQAPLSYYGIPDEDQHFANEKRLIDKLIENSPPKPSLRYIRPYKYSPSIEPQILMPFSKPFPVRGVHMSPDERYASTFNCSFLVAIYHDGSIIQWCSSETR</sequence>
<evidence type="ECO:0000313" key="7">
    <source>
        <dbReference type="EMBL" id="KGG50279.1"/>
    </source>
</evidence>
<evidence type="ECO:0000256" key="6">
    <source>
        <dbReference type="PROSITE-ProRule" id="PRU00221"/>
    </source>
</evidence>
<evidence type="ECO:0000313" key="8">
    <source>
        <dbReference type="Proteomes" id="UP000029725"/>
    </source>
</evidence>
<evidence type="ECO:0000256" key="5">
    <source>
        <dbReference type="ARBA" id="ARBA00023163"/>
    </source>
</evidence>
<keyword evidence="3" id="KW-0677">Repeat</keyword>
<dbReference type="PROSITE" id="PS50294">
    <property type="entry name" value="WD_REPEATS_REGION"/>
    <property type="match status" value="1"/>
</dbReference>
<dbReference type="PROSITE" id="PS00678">
    <property type="entry name" value="WD_REPEATS_1"/>
    <property type="match status" value="1"/>
</dbReference>
<accession>A0A098VNA8</accession>